<keyword evidence="5 6" id="KW-0472">Membrane</keyword>
<evidence type="ECO:0000256" key="6">
    <source>
        <dbReference type="SAM" id="Phobius"/>
    </source>
</evidence>
<feature type="transmembrane region" description="Helical" evidence="6">
    <location>
        <begin position="262"/>
        <end position="282"/>
    </location>
</feature>
<keyword evidence="4 6" id="KW-1133">Transmembrane helix</keyword>
<reference evidence="8 9" key="1">
    <citation type="journal article" date="2018" name="Arch. Microbiol.">
        <title>New insights into the metabolic potential of the phototrophic purple bacterium Rhodopila globiformis DSM 161(T) from its draft genome sequence and evidence for a vanadium-dependent nitrogenase.</title>
        <authorList>
            <person name="Imhoff J.F."/>
            <person name="Rahn T."/>
            <person name="Kunzel S."/>
            <person name="Neulinger S.C."/>
        </authorList>
    </citation>
    <scope>NUCLEOTIDE SEQUENCE [LARGE SCALE GENOMIC DNA]</scope>
    <source>
        <strain evidence="8 9">DSM 161</strain>
    </source>
</reference>
<dbReference type="Pfam" id="PF07690">
    <property type="entry name" value="MFS_1"/>
    <property type="match status" value="1"/>
</dbReference>
<dbReference type="PANTHER" id="PTHR43385">
    <property type="entry name" value="RIBOFLAVIN TRANSPORTER RIBJ"/>
    <property type="match status" value="1"/>
</dbReference>
<evidence type="ECO:0000256" key="1">
    <source>
        <dbReference type="ARBA" id="ARBA00004141"/>
    </source>
</evidence>
<dbReference type="Proteomes" id="UP000239724">
    <property type="component" value="Unassembled WGS sequence"/>
</dbReference>
<feature type="transmembrane region" description="Helical" evidence="6">
    <location>
        <begin position="294"/>
        <end position="314"/>
    </location>
</feature>
<dbReference type="GO" id="GO:0019531">
    <property type="term" value="F:oxalate transmembrane transporter activity"/>
    <property type="evidence" value="ECO:0007669"/>
    <property type="project" value="InterPro"/>
</dbReference>
<feature type="transmembrane region" description="Helical" evidence="6">
    <location>
        <begin position="388"/>
        <end position="408"/>
    </location>
</feature>
<dbReference type="NCBIfam" id="TIGR04259">
    <property type="entry name" value="oxa_formateAnti"/>
    <property type="match status" value="1"/>
</dbReference>
<gene>
    <name evidence="8" type="ORF">CCS01_06590</name>
</gene>
<proteinExistence type="predicted"/>
<dbReference type="InterPro" id="IPR011701">
    <property type="entry name" value="MFS"/>
</dbReference>
<dbReference type="InterPro" id="IPR052983">
    <property type="entry name" value="MFS_Riboflavin_Transporter"/>
</dbReference>
<dbReference type="GO" id="GO:0016020">
    <property type="term" value="C:membrane"/>
    <property type="evidence" value="ECO:0007669"/>
    <property type="project" value="UniProtKB-SubCell"/>
</dbReference>
<dbReference type="InterPro" id="IPR036259">
    <property type="entry name" value="MFS_trans_sf"/>
</dbReference>
<dbReference type="RefSeq" id="WP_104518056.1">
    <property type="nucleotide sequence ID" value="NZ_NHRY01000067.1"/>
</dbReference>
<feature type="transmembrane region" description="Helical" evidence="6">
    <location>
        <begin position="107"/>
        <end position="129"/>
    </location>
</feature>
<keyword evidence="3 6" id="KW-0812">Transmembrane</keyword>
<protein>
    <submittedName>
        <fullName evidence="8">Oxalate/formate MFS antiporter</fullName>
    </submittedName>
</protein>
<dbReference type="EMBL" id="NHRY01000067">
    <property type="protein sequence ID" value="PPQ35800.1"/>
    <property type="molecule type" value="Genomic_DNA"/>
</dbReference>
<feature type="transmembrane region" description="Helical" evidence="6">
    <location>
        <begin position="141"/>
        <end position="162"/>
    </location>
</feature>
<comment type="caution">
    <text evidence="8">The sequence shown here is derived from an EMBL/GenBank/DDBJ whole genome shotgun (WGS) entry which is preliminary data.</text>
</comment>
<feature type="transmembrane region" description="Helical" evidence="6">
    <location>
        <begin position="354"/>
        <end position="376"/>
    </location>
</feature>
<evidence type="ECO:0000256" key="2">
    <source>
        <dbReference type="ARBA" id="ARBA00022448"/>
    </source>
</evidence>
<dbReference type="SUPFAM" id="SSF103473">
    <property type="entry name" value="MFS general substrate transporter"/>
    <property type="match status" value="1"/>
</dbReference>
<feature type="transmembrane region" description="Helical" evidence="6">
    <location>
        <begin position="83"/>
        <end position="101"/>
    </location>
</feature>
<dbReference type="OrthoDB" id="9793415at2"/>
<keyword evidence="9" id="KW-1185">Reference proteome</keyword>
<organism evidence="8 9">
    <name type="scientific">Rhodopila globiformis</name>
    <name type="common">Rhodopseudomonas globiformis</name>
    <dbReference type="NCBI Taxonomy" id="1071"/>
    <lineage>
        <taxon>Bacteria</taxon>
        <taxon>Pseudomonadati</taxon>
        <taxon>Pseudomonadota</taxon>
        <taxon>Alphaproteobacteria</taxon>
        <taxon>Acetobacterales</taxon>
        <taxon>Acetobacteraceae</taxon>
        <taxon>Rhodopila</taxon>
    </lineage>
</organism>
<feature type="transmembrane region" description="Helical" evidence="6">
    <location>
        <begin position="226"/>
        <end position="250"/>
    </location>
</feature>
<dbReference type="InterPro" id="IPR020846">
    <property type="entry name" value="MFS_dom"/>
</dbReference>
<accession>A0A2S6NKW4</accession>
<name>A0A2S6NKW4_RHOGL</name>
<evidence type="ECO:0000259" key="7">
    <source>
        <dbReference type="PROSITE" id="PS50850"/>
    </source>
</evidence>
<keyword evidence="2" id="KW-0813">Transport</keyword>
<dbReference type="Gene3D" id="1.20.1250.20">
    <property type="entry name" value="MFS general substrate transporter like domains"/>
    <property type="match status" value="2"/>
</dbReference>
<dbReference type="PANTHER" id="PTHR43385:SF1">
    <property type="entry name" value="RIBOFLAVIN TRANSPORTER RIBJ"/>
    <property type="match status" value="1"/>
</dbReference>
<sequence length="428" mass="44876">MPAAQGAARPANRWAQLAFGVVCMMMIANLQYSWTLFVQPMSKAHGWAIADIQLAFSIFIALETWSTPGAGWIADHLGARRGPAVVVFAGGLLVAIGWVVNAFAGQLWLLFLGAALSGIGGGGIYATCVGNAVKWWRNRRGLAVGITAAGFGAGSALTIIPVKLTIDAHGYSAAFFWFGIAQGAVVCLLAFLLRAPRPGEVPTTAPLRLPQTAASMTPKAVVASPVFWLLYGMFVAVSASGLMATAQIALIARSYGIANTPLIFGGTTLAVALVFDNVMNGAARPAFGYLSDRIGREVTMAIAFSLGAVAYWLLGSLGSSPWAFVLCAGLIFFTWGEIFSLFPSTCTDSFGARYATVNASLLYTAKGTSAFLVPLANVIESATGSWRAVFIAAAAMNVVVVLLALFVLRPMRRAHHAAATEAQTLSAK</sequence>
<comment type="subcellular location">
    <subcellularLocation>
        <location evidence="1">Membrane</location>
        <topology evidence="1">Multi-pass membrane protein</topology>
    </subcellularLocation>
</comment>
<evidence type="ECO:0000256" key="3">
    <source>
        <dbReference type="ARBA" id="ARBA00022692"/>
    </source>
</evidence>
<evidence type="ECO:0000313" key="8">
    <source>
        <dbReference type="EMBL" id="PPQ35800.1"/>
    </source>
</evidence>
<dbReference type="AlphaFoldDB" id="A0A2S6NKW4"/>
<feature type="transmembrane region" description="Helical" evidence="6">
    <location>
        <begin position="320"/>
        <end position="342"/>
    </location>
</feature>
<evidence type="ECO:0000256" key="4">
    <source>
        <dbReference type="ARBA" id="ARBA00022989"/>
    </source>
</evidence>
<feature type="transmembrane region" description="Helical" evidence="6">
    <location>
        <begin position="14"/>
        <end position="32"/>
    </location>
</feature>
<dbReference type="PROSITE" id="PS50850">
    <property type="entry name" value="MFS"/>
    <property type="match status" value="1"/>
</dbReference>
<evidence type="ECO:0000256" key="5">
    <source>
        <dbReference type="ARBA" id="ARBA00023136"/>
    </source>
</evidence>
<feature type="domain" description="Major facilitator superfamily (MFS) profile" evidence="7">
    <location>
        <begin position="1"/>
        <end position="412"/>
    </location>
</feature>
<feature type="transmembrane region" description="Helical" evidence="6">
    <location>
        <begin position="174"/>
        <end position="193"/>
    </location>
</feature>
<dbReference type="CDD" id="cd17353">
    <property type="entry name" value="MFS_OFA_like"/>
    <property type="match status" value="1"/>
</dbReference>
<evidence type="ECO:0000313" key="9">
    <source>
        <dbReference type="Proteomes" id="UP000239724"/>
    </source>
</evidence>
<dbReference type="InterPro" id="IPR026355">
    <property type="entry name" value="Oxa/Form_antiport"/>
</dbReference>